<reference evidence="1 3" key="1">
    <citation type="submission" date="2018-06" db="EMBL/GenBank/DDBJ databases">
        <title>Genomic Encyclopedia of Archaeal and Bacterial Type Strains, Phase II (KMG-II): from individual species to whole genera.</title>
        <authorList>
            <person name="Goeker M."/>
        </authorList>
    </citation>
    <scope>NUCLEOTIDE SEQUENCE [LARGE SCALE GENOMIC DNA]</scope>
    <source>
        <strain evidence="1 3">DSM 22686</strain>
    </source>
</reference>
<dbReference type="Proteomes" id="UP000249115">
    <property type="component" value="Unassembled WGS sequence"/>
</dbReference>
<evidence type="ECO:0000313" key="3">
    <source>
        <dbReference type="Proteomes" id="UP000249115"/>
    </source>
</evidence>
<dbReference type="RefSeq" id="WP_086498885.1">
    <property type="nucleotide sequence ID" value="NZ_MSSV01000002.1"/>
</dbReference>
<gene>
    <name evidence="2" type="ORF">ESW18_04570</name>
    <name evidence="1" type="ORF">LV84_03675</name>
</gene>
<dbReference type="OrthoDB" id="840412at2"/>
<evidence type="ECO:0000313" key="2">
    <source>
        <dbReference type="EMBL" id="TXD78801.1"/>
    </source>
</evidence>
<dbReference type="Proteomes" id="UP000321927">
    <property type="component" value="Unassembled WGS sequence"/>
</dbReference>
<proteinExistence type="predicted"/>
<evidence type="ECO:0000313" key="4">
    <source>
        <dbReference type="Proteomes" id="UP000321927"/>
    </source>
</evidence>
<accession>A0A2W7QSE0</accession>
<dbReference type="AlphaFoldDB" id="A0A2W7QSE0"/>
<keyword evidence="4" id="KW-1185">Reference proteome</keyword>
<sequence>MIRIRKLHFKKQFIVTLLLTGFVSVFVCDALCDMGLISWVSHPTAIVETVDQHQNEGYGHHSDEILAHKHNGPSEHQENDEEECCDEIVKNLYASLIKYDLKQIPVETPIFHLLYHVFALDFQAEIFHQKILPFLYANLPPPVSGYRIRIFIQSFLI</sequence>
<evidence type="ECO:0000313" key="1">
    <source>
        <dbReference type="EMBL" id="PZX51518.1"/>
    </source>
</evidence>
<organism evidence="1 3">
    <name type="scientific">Algoriphagus ratkowskyi</name>
    <dbReference type="NCBI Taxonomy" id="57028"/>
    <lineage>
        <taxon>Bacteria</taxon>
        <taxon>Pseudomonadati</taxon>
        <taxon>Bacteroidota</taxon>
        <taxon>Cytophagia</taxon>
        <taxon>Cytophagales</taxon>
        <taxon>Cyclobacteriaceae</taxon>
        <taxon>Algoriphagus</taxon>
    </lineage>
</organism>
<reference evidence="2 4" key="2">
    <citation type="submission" date="2019-08" db="EMBL/GenBank/DDBJ databases">
        <title>Genome of Algoriphagus ratkowskyi IC026.</title>
        <authorList>
            <person name="Bowman J.P."/>
        </authorList>
    </citation>
    <scope>NUCLEOTIDE SEQUENCE [LARGE SCALE GENOMIC DNA]</scope>
    <source>
        <strain evidence="2 4">IC026</strain>
    </source>
</reference>
<dbReference type="EMBL" id="QKZU01000018">
    <property type="protein sequence ID" value="PZX51518.1"/>
    <property type="molecule type" value="Genomic_DNA"/>
</dbReference>
<protein>
    <submittedName>
        <fullName evidence="1">Uncharacterized protein</fullName>
    </submittedName>
</protein>
<name>A0A2W7QSE0_9BACT</name>
<comment type="caution">
    <text evidence="1">The sequence shown here is derived from an EMBL/GenBank/DDBJ whole genome shotgun (WGS) entry which is preliminary data.</text>
</comment>
<dbReference type="EMBL" id="VORV01000003">
    <property type="protein sequence ID" value="TXD78801.1"/>
    <property type="molecule type" value="Genomic_DNA"/>
</dbReference>